<name>A0ABY3ZC97_STRRM</name>
<feature type="domain" description="DUF6895" evidence="1">
    <location>
        <begin position="14"/>
        <end position="295"/>
    </location>
</feature>
<reference evidence="2 3" key="1">
    <citation type="submission" date="2022-03" db="EMBL/GenBank/DDBJ databases">
        <title>Complete genome of Streptomyces rimosus ssp. rimosus R7 (=ATCC 10970).</title>
        <authorList>
            <person name="Beganovic S."/>
            <person name="Ruckert C."/>
            <person name="Busche T."/>
            <person name="Kalinowski J."/>
            <person name="Wittmann C."/>
        </authorList>
    </citation>
    <scope>NUCLEOTIDE SEQUENCE [LARGE SCALE GENOMIC DNA]</scope>
    <source>
        <strain evidence="2 3">R7</strain>
    </source>
</reference>
<dbReference type="EMBL" id="CP094298">
    <property type="protein sequence ID" value="UNZ07729.1"/>
    <property type="molecule type" value="Genomic_DNA"/>
</dbReference>
<dbReference type="InterPro" id="IPR054190">
    <property type="entry name" value="DUF6895"/>
</dbReference>
<dbReference type="Proteomes" id="UP000829494">
    <property type="component" value="Chromosome"/>
</dbReference>
<evidence type="ECO:0000313" key="2">
    <source>
        <dbReference type="EMBL" id="UNZ07729.1"/>
    </source>
</evidence>
<proteinExistence type="predicted"/>
<accession>A0ABY3ZC97</accession>
<evidence type="ECO:0000313" key="3">
    <source>
        <dbReference type="Proteomes" id="UP000829494"/>
    </source>
</evidence>
<keyword evidence="3" id="KW-1185">Reference proteome</keyword>
<gene>
    <name evidence="2" type="ORF">SRIMR7_36805</name>
</gene>
<dbReference type="RefSeq" id="WP_003985262.1">
    <property type="nucleotide sequence ID" value="NZ_CP043497.1"/>
</dbReference>
<evidence type="ECO:0000259" key="1">
    <source>
        <dbReference type="Pfam" id="PF21836"/>
    </source>
</evidence>
<dbReference type="GeneID" id="66853129"/>
<organism evidence="2 3">
    <name type="scientific">Streptomyces rimosus subsp. rimosus</name>
    <dbReference type="NCBI Taxonomy" id="132474"/>
    <lineage>
        <taxon>Bacteria</taxon>
        <taxon>Bacillati</taxon>
        <taxon>Actinomycetota</taxon>
        <taxon>Actinomycetes</taxon>
        <taxon>Kitasatosporales</taxon>
        <taxon>Streptomycetaceae</taxon>
        <taxon>Streptomyces</taxon>
    </lineage>
</organism>
<protein>
    <recommendedName>
        <fullName evidence="1">DUF6895 domain-containing protein</fullName>
    </recommendedName>
</protein>
<dbReference type="Pfam" id="PF21836">
    <property type="entry name" value="DUF6895"/>
    <property type="match status" value="1"/>
</dbReference>
<sequence length="311" mass="34393">MSPAPAHTAHDISSRALAWLHTNREYGALYDVSRDELTDDGDVYKSLCETALAASLVLRSGVAGTTDLGLARELLDFCWDQLDRGALLYERLLRHPLTTDPMETYAHFARGGYRYPQLERLLAHHVALRATHAVEHVPNRRLAVANAARVVGLDEGPGAHDWGGLTRATWLGATPEPWHIDWLTGYSVTHTVFHLTDWGRLPGGLPADLAEYLTQWLPVWTDIWAEAGQWDLTAELMIVGACLPEPWAEDDDWRRLAAIQHDDGLVPRDDQPVDGDPAQRYEAHQHPTVVAAIAGTLALVRALDAPKQPGS</sequence>